<feature type="domain" description="Transglycosylase SLT" evidence="3">
    <location>
        <begin position="350"/>
        <end position="437"/>
    </location>
</feature>
<dbReference type="AlphaFoldDB" id="A0A8G2CJ88"/>
<dbReference type="InterPro" id="IPR010090">
    <property type="entry name" value="Phage_tape_meas"/>
</dbReference>
<dbReference type="PANTHER" id="PTHR37423:SF2">
    <property type="entry name" value="MEMBRANE-BOUND LYTIC MUREIN TRANSGLYCOSYLASE C"/>
    <property type="match status" value="1"/>
</dbReference>
<reference evidence="4 5" key="1">
    <citation type="submission" date="2017-01" db="EMBL/GenBank/DDBJ databases">
        <authorList>
            <person name="Varghese N."/>
            <person name="Submissions S."/>
        </authorList>
    </citation>
    <scope>NUCLEOTIDE SEQUENCE [LARGE SCALE GENOMIC DNA]</scope>
    <source>
        <strain evidence="4 5">ATCC 35905</strain>
    </source>
</reference>
<dbReference type="InterPro" id="IPR023346">
    <property type="entry name" value="Lysozyme-like_dom_sf"/>
</dbReference>
<dbReference type="OrthoDB" id="8410204at2"/>
<comment type="similarity">
    <text evidence="2">Belongs to the virb1 family.</text>
</comment>
<protein>
    <submittedName>
        <fullName evidence="4">Phage tail tape measure protein, TP901 family, core region</fullName>
    </submittedName>
</protein>
<evidence type="ECO:0000259" key="3">
    <source>
        <dbReference type="Pfam" id="PF01464"/>
    </source>
</evidence>
<evidence type="ECO:0000313" key="4">
    <source>
        <dbReference type="EMBL" id="SIQ46790.1"/>
    </source>
</evidence>
<comment type="similarity">
    <text evidence="1">Belongs to the transglycosylase Slt family.</text>
</comment>
<keyword evidence="5" id="KW-1185">Reference proteome</keyword>
<sequence length="532" mass="55948">MTDNTLRVKITAQDRAAKVIEDLENRIKRLRPPTMQAAGAMGHVNETTTRLERFAKGRTLPLASEHLKRISRDAFGAFRNIGRLSAEMGGLGEVLAGGTVLGGLAAAAILTKRWADQGMRLGNMSANIGISRGALIRYQRVGALRGVSGEAVGSSLQTLNQDLFNARIGNDPRAVQAFAALGIHAGIHSGHLESATKLLPQIADKIRGMTPQGQQATVQALGLSPDILPLLRMGGKGIELAAAKLKAQGLTTNAYAGSTHLYKDFWKLDNAAIELSNTMAKRFEPALDDAVRGLTWFVNFLNGGSPVPPHPTATLPDVRNPALAMKNMGGAAAGARAAPLPPGIGAQVRAQAKLRGLDPDWMTALARQEGGTGKVSSAGAIGTMQLMPGTAAMEGVNPYNQKQNVIGGEGYFQQLLGRYHGNYAVATAAYNAGPANPGVRWFAETGSMSRLPDQTKQYVMSIEGMDKAANARNLSPEVMNTLAGLRAQQGSVKVDINHTNAPPGTTTRATASGAASMGGLRISTAMPNQAYP</sequence>
<dbReference type="InterPro" id="IPR008258">
    <property type="entry name" value="Transglycosylase_SLT_dom_1"/>
</dbReference>
<accession>A0A8G2CJ88</accession>
<dbReference type="SUPFAM" id="SSF53955">
    <property type="entry name" value="Lysozyme-like"/>
    <property type="match status" value="1"/>
</dbReference>
<dbReference type="Gene3D" id="1.10.530.10">
    <property type="match status" value="1"/>
</dbReference>
<proteinExistence type="inferred from homology"/>
<comment type="caution">
    <text evidence="4">The sequence shown here is derived from an EMBL/GenBank/DDBJ whole genome shotgun (WGS) entry which is preliminary data.</text>
</comment>
<evidence type="ECO:0000256" key="2">
    <source>
        <dbReference type="ARBA" id="ARBA00009387"/>
    </source>
</evidence>
<evidence type="ECO:0000313" key="5">
    <source>
        <dbReference type="Proteomes" id="UP000186308"/>
    </source>
</evidence>
<dbReference type="PANTHER" id="PTHR37423">
    <property type="entry name" value="SOLUBLE LYTIC MUREIN TRANSGLYCOSYLASE-RELATED"/>
    <property type="match status" value="1"/>
</dbReference>
<organism evidence="4 5">
    <name type="scientific">Acidiphilium rubrum</name>
    <dbReference type="NCBI Taxonomy" id="526"/>
    <lineage>
        <taxon>Bacteria</taxon>
        <taxon>Pseudomonadati</taxon>
        <taxon>Pseudomonadota</taxon>
        <taxon>Alphaproteobacteria</taxon>
        <taxon>Acetobacterales</taxon>
        <taxon>Acidocellaceae</taxon>
        <taxon>Acidiphilium</taxon>
    </lineage>
</organism>
<dbReference type="NCBIfam" id="TIGR01760">
    <property type="entry name" value="tape_meas_TP901"/>
    <property type="match status" value="1"/>
</dbReference>
<name>A0A8G2CJ88_ACIRU</name>
<gene>
    <name evidence="4" type="ORF">SAMN05421828_10536</name>
</gene>
<dbReference type="EMBL" id="FTNE01000005">
    <property type="protein sequence ID" value="SIQ46790.1"/>
    <property type="molecule type" value="Genomic_DNA"/>
</dbReference>
<dbReference type="Proteomes" id="UP000186308">
    <property type="component" value="Unassembled WGS sequence"/>
</dbReference>
<evidence type="ECO:0000256" key="1">
    <source>
        <dbReference type="ARBA" id="ARBA00007734"/>
    </source>
</evidence>
<dbReference type="Pfam" id="PF01464">
    <property type="entry name" value="SLT"/>
    <property type="match status" value="1"/>
</dbReference>
<dbReference type="RefSeq" id="WP_051657530.1">
    <property type="nucleotide sequence ID" value="NZ_FTNE01000005.1"/>
</dbReference>